<dbReference type="PANTHER" id="PTHR33508:SF1">
    <property type="entry name" value="UPF0056 MEMBRANE PROTEIN YHCE"/>
    <property type="match status" value="1"/>
</dbReference>
<keyword evidence="6 7" id="KW-0472">Membrane</keyword>
<dbReference type="EMBL" id="FUWJ01000001">
    <property type="protein sequence ID" value="SJZ30395.1"/>
    <property type="molecule type" value="Genomic_DNA"/>
</dbReference>
<dbReference type="PANTHER" id="PTHR33508">
    <property type="entry name" value="UPF0056 MEMBRANE PROTEIN YHCE"/>
    <property type="match status" value="1"/>
</dbReference>
<dbReference type="NCBIfam" id="TIGR00427">
    <property type="entry name" value="NAAT family transporter"/>
    <property type="match status" value="1"/>
</dbReference>
<sequence>MPEFATLLSAFVTLLVTIGPFETAPVFGTLTRDVTRGERLRIARQAVGIAGIVLIAFALGGERLLSILHVSLPALRTAGGVLLFLEAINLMTANPGTSAINPEERDEARPPRDITVFPLAFPLIAGPGSLMAVILLMSKAQGDLVLQAGILAVLVLCLAITLVAFIMVDSLRRILGVTGTDVVGRISGLLLAAMAMQFVFDGVTEGLLR</sequence>
<dbReference type="AlphaFoldDB" id="A0A1T4JJP6"/>
<keyword evidence="5 7" id="KW-1133">Transmembrane helix</keyword>
<comment type="similarity">
    <text evidence="2 7">Belongs to the UPF0056 (MarC) family.</text>
</comment>
<keyword evidence="3" id="KW-1003">Cell membrane</keyword>
<dbReference type="STRING" id="225324.SAMN02745126_00011"/>
<keyword evidence="4 7" id="KW-0812">Transmembrane</keyword>
<name>A0A1T4JJP6_9HYPH</name>
<proteinExistence type="inferred from homology"/>
<dbReference type="OrthoDB" id="21094at2"/>
<gene>
    <name evidence="8" type="ORF">SAMN02745126_00011</name>
</gene>
<dbReference type="Proteomes" id="UP000190092">
    <property type="component" value="Unassembled WGS sequence"/>
</dbReference>
<feature type="transmembrane region" description="Helical" evidence="7">
    <location>
        <begin position="144"/>
        <end position="168"/>
    </location>
</feature>
<evidence type="ECO:0000256" key="2">
    <source>
        <dbReference type="ARBA" id="ARBA00009784"/>
    </source>
</evidence>
<reference evidence="9" key="1">
    <citation type="submission" date="2017-02" db="EMBL/GenBank/DDBJ databases">
        <authorList>
            <person name="Varghese N."/>
            <person name="Submissions S."/>
        </authorList>
    </citation>
    <scope>NUCLEOTIDE SEQUENCE [LARGE SCALE GENOMIC DNA]</scope>
    <source>
        <strain evidence="9">ATCC 27094</strain>
    </source>
</reference>
<feature type="transmembrane region" description="Helical" evidence="7">
    <location>
        <begin position="188"/>
        <end position="208"/>
    </location>
</feature>
<comment type="subcellular location">
    <subcellularLocation>
        <location evidence="1 7">Cell membrane</location>
        <topology evidence="1 7">Multi-pass membrane protein</topology>
    </subcellularLocation>
</comment>
<feature type="transmembrane region" description="Helical" evidence="7">
    <location>
        <begin position="73"/>
        <end position="94"/>
    </location>
</feature>
<feature type="transmembrane region" description="Helical" evidence="7">
    <location>
        <begin position="114"/>
        <end position="137"/>
    </location>
</feature>
<dbReference type="Pfam" id="PF01914">
    <property type="entry name" value="MarC"/>
    <property type="match status" value="1"/>
</dbReference>
<keyword evidence="9" id="KW-1185">Reference proteome</keyword>
<evidence type="ECO:0000313" key="9">
    <source>
        <dbReference type="Proteomes" id="UP000190092"/>
    </source>
</evidence>
<organism evidence="8 9">
    <name type="scientific">Enhydrobacter aerosaccus</name>
    <dbReference type="NCBI Taxonomy" id="225324"/>
    <lineage>
        <taxon>Bacteria</taxon>
        <taxon>Pseudomonadati</taxon>
        <taxon>Pseudomonadota</taxon>
        <taxon>Alphaproteobacteria</taxon>
        <taxon>Hyphomicrobiales</taxon>
        <taxon>Enhydrobacter</taxon>
    </lineage>
</organism>
<dbReference type="GO" id="GO:0005886">
    <property type="term" value="C:plasma membrane"/>
    <property type="evidence" value="ECO:0007669"/>
    <property type="project" value="UniProtKB-SubCell"/>
</dbReference>
<evidence type="ECO:0000256" key="7">
    <source>
        <dbReference type="RuleBase" id="RU362048"/>
    </source>
</evidence>
<comment type="caution">
    <text evidence="7">Lacks conserved residue(s) required for the propagation of feature annotation.</text>
</comment>
<evidence type="ECO:0000256" key="1">
    <source>
        <dbReference type="ARBA" id="ARBA00004651"/>
    </source>
</evidence>
<evidence type="ECO:0000313" key="8">
    <source>
        <dbReference type="EMBL" id="SJZ30395.1"/>
    </source>
</evidence>
<evidence type="ECO:0000256" key="6">
    <source>
        <dbReference type="ARBA" id="ARBA00023136"/>
    </source>
</evidence>
<evidence type="ECO:0000256" key="5">
    <source>
        <dbReference type="ARBA" id="ARBA00022989"/>
    </source>
</evidence>
<evidence type="ECO:0000256" key="4">
    <source>
        <dbReference type="ARBA" id="ARBA00022692"/>
    </source>
</evidence>
<accession>A0A1T4JJP6</accession>
<dbReference type="InterPro" id="IPR002771">
    <property type="entry name" value="Multi_antbiot-R_MarC"/>
</dbReference>
<protein>
    <recommendedName>
        <fullName evidence="7">UPF0056 membrane protein</fullName>
    </recommendedName>
</protein>
<feature type="transmembrane region" description="Helical" evidence="7">
    <location>
        <begin position="42"/>
        <end position="61"/>
    </location>
</feature>
<evidence type="ECO:0000256" key="3">
    <source>
        <dbReference type="ARBA" id="ARBA00022475"/>
    </source>
</evidence>